<feature type="region of interest" description="Disordered" evidence="14">
    <location>
        <begin position="166"/>
        <end position="239"/>
    </location>
</feature>
<dbReference type="PANTHER" id="PTHR15929">
    <property type="entry name" value="STORE-OPERATED CALCIUM ENTRY-ASSOCIATED REGULATORY FACTOR"/>
    <property type="match status" value="1"/>
</dbReference>
<dbReference type="PANTHER" id="PTHR15929:SF0">
    <property type="entry name" value="STORE-OPERATED CALCIUM ENTRY-ASSOCIATED REGULATORY FACTOR"/>
    <property type="match status" value="1"/>
</dbReference>
<dbReference type="Gene3D" id="3.20.20.80">
    <property type="entry name" value="Glycosidases"/>
    <property type="match status" value="1"/>
</dbReference>
<evidence type="ECO:0000313" key="16">
    <source>
        <dbReference type="Proteomes" id="UP000717328"/>
    </source>
</evidence>
<feature type="region of interest" description="Disordered" evidence="14">
    <location>
        <begin position="100"/>
        <end position="151"/>
    </location>
</feature>
<keyword evidence="8" id="KW-0256">Endoplasmic reticulum</keyword>
<keyword evidence="12" id="KW-0472">Membrane</keyword>
<sequence length="373" mass="40567">MSRLELSKIPSLTFYQDSLTAARRTSPVPQLVCQGAPCKLYKPEVVRCVSLPGGYGTEVDWKDLARWSIVWFKFPAFFVALITLQSPHCGWTLSCLRRNDTTRSTPPPTVPRPGSGFTGGWFPGGMDNHSSPPPPYSKNAAPENQGWRPGFWTGAAVGGALNHALNRRQAQQQPVPAGSSYDWERPQARSSIFSSGRSSDRGEGSSNLGSMRRSTALGGSNPSASSTSTTPPAATTTNSAVCSGTLTKFKYFGVNQSGAEFGNQNIPGVLGTDYTWPAPSSIDVCFRNTITINTQFTPFTQYFVGQGFNTFRVAFQQERISPPSNGLTGTFDATYLAALKTVSNILTVQSHVLRWSIDRELHHQQGCLCCYRA</sequence>
<evidence type="ECO:0000256" key="9">
    <source>
        <dbReference type="ARBA" id="ARBA00022837"/>
    </source>
</evidence>
<dbReference type="GO" id="GO:0006816">
    <property type="term" value="P:calcium ion transport"/>
    <property type="evidence" value="ECO:0007669"/>
    <property type="project" value="UniProtKB-KW"/>
</dbReference>
<accession>A0A9P7FY00</accession>
<dbReference type="InterPro" id="IPR017853">
    <property type="entry name" value="GH"/>
</dbReference>
<keyword evidence="11" id="KW-0406">Ion transport</keyword>
<protein>
    <recommendedName>
        <fullName evidence="3">Store-operated calcium entry-associated regulatory factor</fullName>
    </recommendedName>
    <alternativeName>
        <fullName evidence="13">Transmembrane protein 66</fullName>
    </alternativeName>
</protein>
<evidence type="ECO:0000256" key="12">
    <source>
        <dbReference type="ARBA" id="ARBA00023136"/>
    </source>
</evidence>
<reference evidence="15" key="1">
    <citation type="submission" date="2021-02" db="EMBL/GenBank/DDBJ databases">
        <authorList>
            <person name="Nieuwenhuis M."/>
            <person name="Van De Peppel L.J.J."/>
        </authorList>
    </citation>
    <scope>NUCLEOTIDE SEQUENCE</scope>
    <source>
        <strain evidence="15">D49</strain>
    </source>
</reference>
<organism evidence="15 16">
    <name type="scientific">Sphagnurus paluster</name>
    <dbReference type="NCBI Taxonomy" id="117069"/>
    <lineage>
        <taxon>Eukaryota</taxon>
        <taxon>Fungi</taxon>
        <taxon>Dikarya</taxon>
        <taxon>Basidiomycota</taxon>
        <taxon>Agaricomycotina</taxon>
        <taxon>Agaricomycetes</taxon>
        <taxon>Agaricomycetidae</taxon>
        <taxon>Agaricales</taxon>
        <taxon>Tricholomatineae</taxon>
        <taxon>Lyophyllaceae</taxon>
        <taxon>Sphagnurus</taxon>
    </lineage>
</organism>
<dbReference type="EMBL" id="JABCKI010005857">
    <property type="protein sequence ID" value="KAG5637147.1"/>
    <property type="molecule type" value="Genomic_DNA"/>
</dbReference>
<keyword evidence="16" id="KW-1185">Reference proteome</keyword>
<keyword evidence="6" id="KW-0812">Transmembrane</keyword>
<dbReference type="SUPFAM" id="SSF51445">
    <property type="entry name" value="(Trans)glycosidases"/>
    <property type="match status" value="1"/>
</dbReference>
<dbReference type="Proteomes" id="UP000717328">
    <property type="component" value="Unassembled WGS sequence"/>
</dbReference>
<evidence type="ECO:0000256" key="13">
    <source>
        <dbReference type="ARBA" id="ARBA00031116"/>
    </source>
</evidence>
<gene>
    <name evidence="15" type="ORF">H0H81_005631</name>
</gene>
<evidence type="ECO:0000256" key="7">
    <source>
        <dbReference type="ARBA" id="ARBA00022729"/>
    </source>
</evidence>
<keyword evidence="4" id="KW-0813">Transport</keyword>
<reference evidence="15" key="2">
    <citation type="submission" date="2021-10" db="EMBL/GenBank/DDBJ databases">
        <title>Phylogenomics reveals ancestral predisposition of the termite-cultivated fungus Termitomyces towards a domesticated lifestyle.</title>
        <authorList>
            <person name="Auxier B."/>
            <person name="Grum-Grzhimaylo A."/>
            <person name="Cardenas M.E."/>
            <person name="Lodge J.D."/>
            <person name="Laessoe T."/>
            <person name="Pedersen O."/>
            <person name="Smith M.E."/>
            <person name="Kuyper T.W."/>
            <person name="Franco-Molano E.A."/>
            <person name="Baroni T.J."/>
            <person name="Aanen D.K."/>
        </authorList>
    </citation>
    <scope>NUCLEOTIDE SEQUENCE</scope>
    <source>
        <strain evidence="15">D49</strain>
    </source>
</reference>
<evidence type="ECO:0000256" key="14">
    <source>
        <dbReference type="SAM" id="MobiDB-lite"/>
    </source>
</evidence>
<dbReference type="OrthoDB" id="20303at2759"/>
<dbReference type="GO" id="GO:2001256">
    <property type="term" value="P:regulation of store-operated calcium entry"/>
    <property type="evidence" value="ECO:0007669"/>
    <property type="project" value="InterPro"/>
</dbReference>
<evidence type="ECO:0000256" key="4">
    <source>
        <dbReference type="ARBA" id="ARBA00022448"/>
    </source>
</evidence>
<evidence type="ECO:0000313" key="15">
    <source>
        <dbReference type="EMBL" id="KAG5637147.1"/>
    </source>
</evidence>
<comment type="subcellular location">
    <subcellularLocation>
        <location evidence="1">Endoplasmic reticulum membrane</location>
        <topology evidence="1">Single-pass type I membrane protein</topology>
    </subcellularLocation>
</comment>
<dbReference type="InterPro" id="IPR009567">
    <property type="entry name" value="SARAF"/>
</dbReference>
<comment type="similarity">
    <text evidence="2">Belongs to the SARAF family.</text>
</comment>
<dbReference type="GO" id="GO:0005789">
    <property type="term" value="C:endoplasmic reticulum membrane"/>
    <property type="evidence" value="ECO:0007669"/>
    <property type="project" value="UniProtKB-SubCell"/>
</dbReference>
<dbReference type="Pfam" id="PF06682">
    <property type="entry name" value="SARAF"/>
    <property type="match status" value="2"/>
</dbReference>
<evidence type="ECO:0000256" key="11">
    <source>
        <dbReference type="ARBA" id="ARBA00023065"/>
    </source>
</evidence>
<keyword evidence="5" id="KW-0109">Calcium transport</keyword>
<feature type="compositionally biased region" description="Low complexity" evidence="14">
    <location>
        <begin position="220"/>
        <end position="239"/>
    </location>
</feature>
<keyword evidence="7" id="KW-0732">Signal</keyword>
<evidence type="ECO:0000256" key="5">
    <source>
        <dbReference type="ARBA" id="ARBA00022568"/>
    </source>
</evidence>
<comment type="caution">
    <text evidence="15">The sequence shown here is derived from an EMBL/GenBank/DDBJ whole genome shotgun (WGS) entry which is preliminary data.</text>
</comment>
<dbReference type="AlphaFoldDB" id="A0A9P7FY00"/>
<evidence type="ECO:0000256" key="6">
    <source>
        <dbReference type="ARBA" id="ARBA00022692"/>
    </source>
</evidence>
<evidence type="ECO:0000256" key="1">
    <source>
        <dbReference type="ARBA" id="ARBA00004115"/>
    </source>
</evidence>
<name>A0A9P7FY00_9AGAR</name>
<keyword evidence="10" id="KW-1133">Transmembrane helix</keyword>
<keyword evidence="9" id="KW-0106">Calcium</keyword>
<proteinExistence type="inferred from homology"/>
<evidence type="ECO:0000256" key="2">
    <source>
        <dbReference type="ARBA" id="ARBA00006833"/>
    </source>
</evidence>
<evidence type="ECO:0000256" key="8">
    <source>
        <dbReference type="ARBA" id="ARBA00022824"/>
    </source>
</evidence>
<evidence type="ECO:0000256" key="3">
    <source>
        <dbReference type="ARBA" id="ARBA00016584"/>
    </source>
</evidence>
<evidence type="ECO:0000256" key="10">
    <source>
        <dbReference type="ARBA" id="ARBA00022989"/>
    </source>
</evidence>